<proteinExistence type="predicted"/>
<dbReference type="Gene3D" id="1.10.490.10">
    <property type="entry name" value="Globins"/>
    <property type="match status" value="1"/>
</dbReference>
<dbReference type="InterPro" id="IPR012292">
    <property type="entry name" value="Globin/Proto"/>
</dbReference>
<dbReference type="GO" id="GO:0019825">
    <property type="term" value="F:oxygen binding"/>
    <property type="evidence" value="ECO:0007669"/>
    <property type="project" value="InterPro"/>
</dbReference>
<name>A0A5A5TIA8_9CHLR</name>
<accession>A0A5A5TIA8</accession>
<evidence type="ECO:0000313" key="1">
    <source>
        <dbReference type="EMBL" id="GCF10793.1"/>
    </source>
</evidence>
<gene>
    <name evidence="1" type="ORF">KDI_43570</name>
</gene>
<comment type="caution">
    <text evidence="1">The sequence shown here is derived from an EMBL/GenBank/DDBJ whole genome shotgun (WGS) entry which is preliminary data.</text>
</comment>
<dbReference type="OrthoDB" id="25954at2"/>
<dbReference type="InterPro" id="IPR009050">
    <property type="entry name" value="Globin-like_sf"/>
</dbReference>
<dbReference type="Proteomes" id="UP000322530">
    <property type="component" value="Unassembled WGS sequence"/>
</dbReference>
<protein>
    <recommendedName>
        <fullName evidence="3">Globin</fullName>
    </recommendedName>
</protein>
<dbReference type="CDD" id="cd08916">
    <property type="entry name" value="TrHb3_P"/>
    <property type="match status" value="1"/>
</dbReference>
<reference evidence="1 2" key="1">
    <citation type="submission" date="2019-01" db="EMBL/GenBank/DDBJ databases">
        <title>Draft genome sequence of Dictyobacter sp. Uno17.</title>
        <authorList>
            <person name="Wang C.M."/>
            <person name="Zheng Y."/>
            <person name="Sakai Y."/>
            <person name="Abe K."/>
            <person name="Yokota A."/>
            <person name="Yabe S."/>
        </authorList>
    </citation>
    <scope>NUCLEOTIDE SEQUENCE [LARGE SCALE GENOMIC DNA]</scope>
    <source>
        <strain evidence="1 2">Uno17</strain>
    </source>
</reference>
<dbReference type="AlphaFoldDB" id="A0A5A5TIA8"/>
<dbReference type="EMBL" id="BIXY01000083">
    <property type="protein sequence ID" value="GCF10793.1"/>
    <property type="molecule type" value="Genomic_DNA"/>
</dbReference>
<organism evidence="1 2">
    <name type="scientific">Dictyobacter arantiisoli</name>
    <dbReference type="NCBI Taxonomy" id="2014874"/>
    <lineage>
        <taxon>Bacteria</taxon>
        <taxon>Bacillati</taxon>
        <taxon>Chloroflexota</taxon>
        <taxon>Ktedonobacteria</taxon>
        <taxon>Ktedonobacterales</taxon>
        <taxon>Dictyobacteraceae</taxon>
        <taxon>Dictyobacter</taxon>
    </lineage>
</organism>
<evidence type="ECO:0008006" key="3">
    <source>
        <dbReference type="Google" id="ProtNLM"/>
    </source>
</evidence>
<dbReference type="GO" id="GO:0020037">
    <property type="term" value="F:heme binding"/>
    <property type="evidence" value="ECO:0007669"/>
    <property type="project" value="InterPro"/>
</dbReference>
<sequence length="143" mass="16882">MQNQKDIESREDIATVVRAFYERAMQDPDIGPFFTEVAAINLEEHLPVMYDFWENLLFQTGTYHGGMMYKHILLNQQKQLTREHFARWLSLFEQEVDRHYAGPVALEMKKRARSIIPSMQLKMRPSMLPLTEGRQPGRRNIQS</sequence>
<evidence type="ECO:0000313" key="2">
    <source>
        <dbReference type="Proteomes" id="UP000322530"/>
    </source>
</evidence>
<dbReference type="SUPFAM" id="SSF46458">
    <property type="entry name" value="Globin-like"/>
    <property type="match status" value="1"/>
</dbReference>
<keyword evidence="2" id="KW-1185">Reference proteome</keyword>